<evidence type="ECO:0000313" key="3">
    <source>
        <dbReference type="Proteomes" id="UP000029914"/>
    </source>
</evidence>
<evidence type="ECO:0000313" key="2">
    <source>
        <dbReference type="EMBL" id="AIT60806.1"/>
    </source>
</evidence>
<proteinExistence type="predicted"/>
<dbReference type="Pfam" id="PF08501">
    <property type="entry name" value="Shikimate_dh_N"/>
    <property type="match status" value="1"/>
</dbReference>
<dbReference type="InterPro" id="IPR046346">
    <property type="entry name" value="Aminoacid_DH-like_N_sf"/>
</dbReference>
<dbReference type="GO" id="GO:0019632">
    <property type="term" value="P:shikimate metabolic process"/>
    <property type="evidence" value="ECO:0007669"/>
    <property type="project" value="TreeGrafter"/>
</dbReference>
<reference evidence="2 3" key="1">
    <citation type="submission" date="2013-09" db="EMBL/GenBank/DDBJ databases">
        <title>Complete genome sequence of Corynebacterium doosanense CAU 212(T) (=DSM 45436(T)), isolated from activated sludge.</title>
        <authorList>
            <person name="Schaffert L."/>
            <person name="Albersmeier A."/>
            <person name="Kalinowski J."/>
            <person name="Ruckert C."/>
        </authorList>
    </citation>
    <scope>NUCLEOTIDE SEQUENCE [LARGE SCALE GENOMIC DNA]</scope>
    <source>
        <strain evidence="2 3">CAU 212</strain>
    </source>
</reference>
<keyword evidence="3" id="KW-1185">Reference proteome</keyword>
<dbReference type="NCBIfam" id="NF009202">
    <property type="entry name" value="PRK12550.1"/>
    <property type="match status" value="1"/>
</dbReference>
<dbReference type="SUPFAM" id="SSF53223">
    <property type="entry name" value="Aminoacid dehydrogenase-like, N-terminal domain"/>
    <property type="match status" value="1"/>
</dbReference>
<dbReference type="InterPro" id="IPR013708">
    <property type="entry name" value="Shikimate_DH-bd_N"/>
</dbReference>
<protein>
    <submittedName>
        <fullName evidence="2">Shikimate dehydrogenase</fullName>
        <ecNumber evidence="2">1.1.1.25</ecNumber>
    </submittedName>
</protein>
<feature type="domain" description="Shikimate dehydrogenase substrate binding N-terminal" evidence="1">
    <location>
        <begin position="26"/>
        <end position="93"/>
    </location>
</feature>
<dbReference type="KEGG" id="cdo:CDOO_05720"/>
<dbReference type="Gene3D" id="3.40.50.720">
    <property type="entry name" value="NAD(P)-binding Rossmann-like Domain"/>
    <property type="match status" value="1"/>
</dbReference>
<dbReference type="PANTHER" id="PTHR21089">
    <property type="entry name" value="SHIKIMATE DEHYDROGENASE"/>
    <property type="match status" value="1"/>
</dbReference>
<dbReference type="RefSeq" id="WP_018022232.1">
    <property type="nucleotide sequence ID" value="NZ_AQUX01000006.1"/>
</dbReference>
<dbReference type="GO" id="GO:0050661">
    <property type="term" value="F:NADP binding"/>
    <property type="evidence" value="ECO:0007669"/>
    <property type="project" value="TreeGrafter"/>
</dbReference>
<organism evidence="2 3">
    <name type="scientific">Corynebacterium doosanense CAU 212 = DSM 45436</name>
    <dbReference type="NCBI Taxonomy" id="558173"/>
    <lineage>
        <taxon>Bacteria</taxon>
        <taxon>Bacillati</taxon>
        <taxon>Actinomycetota</taxon>
        <taxon>Actinomycetes</taxon>
        <taxon>Mycobacteriales</taxon>
        <taxon>Corynebacteriaceae</taxon>
        <taxon>Corynebacterium</taxon>
    </lineage>
</organism>
<dbReference type="OrthoDB" id="9792692at2"/>
<dbReference type="InterPro" id="IPR022893">
    <property type="entry name" value="Shikimate_DH_fam"/>
</dbReference>
<gene>
    <name evidence="2" type="ORF">CDOO_05720</name>
</gene>
<dbReference type="SUPFAM" id="SSF51735">
    <property type="entry name" value="NAD(P)-binding Rossmann-fold domains"/>
    <property type="match status" value="1"/>
</dbReference>
<dbReference type="InterPro" id="IPR036291">
    <property type="entry name" value="NAD(P)-bd_dom_sf"/>
</dbReference>
<name>A0A097IF94_9CORY</name>
<dbReference type="STRING" id="558173.CDOO_05720"/>
<dbReference type="EC" id="1.1.1.25" evidence="2"/>
<dbReference type="eggNOG" id="COG0169">
    <property type="taxonomic scope" value="Bacteria"/>
</dbReference>
<sequence length="270" mass="28425">MVNKVNKDTTLCISLAARPSNHGVRFHNWLFAELDLNYLYKAVAPVNITQAIAGIRGLGIRGAAVSMPYKQEVIELIDGLDPSAERIHSVNTIVNEDGVLTGYNTDYSAVKSLLASHEIDPGLKAAVKGSGGMANAVVAALADHGISGTIVARNAETGTALAERYGWEYAADVPADAELLVNVTPLGMFGSDADAMAFTHQEIENASVIFDVVANPVDTPLIKAARTATKATIDGGEVVALQAAEQFTLYTGVVPTDEQVQAAEDFSQLG</sequence>
<accession>A0A097IF94</accession>
<dbReference type="PANTHER" id="PTHR21089:SF9">
    <property type="entry name" value="SHIKIMATE DEHYDROGENASE-LIKE PROTEIN HI_0607"/>
    <property type="match status" value="1"/>
</dbReference>
<dbReference type="HOGENOM" id="CLU_044063_3_0_11"/>
<dbReference type="GO" id="GO:0005829">
    <property type="term" value="C:cytosol"/>
    <property type="evidence" value="ECO:0007669"/>
    <property type="project" value="TreeGrafter"/>
</dbReference>
<dbReference type="CDD" id="cd01065">
    <property type="entry name" value="NAD_bind_Shikimate_DH"/>
    <property type="match status" value="1"/>
</dbReference>
<dbReference type="GO" id="GO:0004764">
    <property type="term" value="F:shikimate 3-dehydrogenase (NADP+) activity"/>
    <property type="evidence" value="ECO:0007669"/>
    <property type="project" value="UniProtKB-EC"/>
</dbReference>
<dbReference type="Proteomes" id="UP000029914">
    <property type="component" value="Chromosome"/>
</dbReference>
<evidence type="ECO:0000259" key="1">
    <source>
        <dbReference type="Pfam" id="PF08501"/>
    </source>
</evidence>
<dbReference type="GO" id="GO:0009423">
    <property type="term" value="P:chorismate biosynthetic process"/>
    <property type="evidence" value="ECO:0007669"/>
    <property type="project" value="TreeGrafter"/>
</dbReference>
<dbReference type="Gene3D" id="3.40.50.10860">
    <property type="entry name" value="Leucine Dehydrogenase, chain A, domain 1"/>
    <property type="match status" value="1"/>
</dbReference>
<dbReference type="AlphaFoldDB" id="A0A097IF94"/>
<dbReference type="EMBL" id="CP006764">
    <property type="protein sequence ID" value="AIT60806.1"/>
    <property type="molecule type" value="Genomic_DNA"/>
</dbReference>
<keyword evidence="2" id="KW-0560">Oxidoreductase</keyword>